<name>A0A6J0M5R1_RAPSA</name>
<sequence length="245" mass="27982">MSEINWKKFKDFNKAEELCSSARIEGAIDVFLENEDKSGYVAEGEEGDETDIEERSAGDESDDDKPPKEDDDPEESEDEAHTAMNKGDDLKELQARGDDYIEKQDRGGVDFKERQARGDDLNEKQDRGADLKEIQAHGDNLQNKDVRNVMSNGDEVILDAGNGGDDNRLQSLFEEGTRRSPKLNEVTRNLAAEQAKEERDEEESDPDFALEDVQYPDTPLSSDEEWEQWKNPKREKGKETFLRRF</sequence>
<feature type="compositionally biased region" description="Basic and acidic residues" evidence="1">
    <location>
        <begin position="227"/>
        <end position="245"/>
    </location>
</feature>
<dbReference type="AlphaFoldDB" id="A0A6J0M5R1"/>
<evidence type="ECO:0000313" key="2">
    <source>
        <dbReference type="Proteomes" id="UP000504610"/>
    </source>
</evidence>
<protein>
    <submittedName>
        <fullName evidence="3">Uncharacterized protein LOC108838540</fullName>
    </submittedName>
</protein>
<feature type="compositionally biased region" description="Basic and acidic residues" evidence="1">
    <location>
        <begin position="53"/>
        <end position="68"/>
    </location>
</feature>
<accession>A0A6J0M5R1</accession>
<evidence type="ECO:0000313" key="3">
    <source>
        <dbReference type="RefSeq" id="XP_018466966.1"/>
    </source>
</evidence>
<feature type="compositionally biased region" description="Acidic residues" evidence="1">
    <location>
        <begin position="69"/>
        <end position="78"/>
    </location>
</feature>
<organism evidence="2 3">
    <name type="scientific">Raphanus sativus</name>
    <name type="common">Radish</name>
    <name type="synonym">Raphanus raphanistrum var. sativus</name>
    <dbReference type="NCBI Taxonomy" id="3726"/>
    <lineage>
        <taxon>Eukaryota</taxon>
        <taxon>Viridiplantae</taxon>
        <taxon>Streptophyta</taxon>
        <taxon>Embryophyta</taxon>
        <taxon>Tracheophyta</taxon>
        <taxon>Spermatophyta</taxon>
        <taxon>Magnoliopsida</taxon>
        <taxon>eudicotyledons</taxon>
        <taxon>Gunneridae</taxon>
        <taxon>Pentapetalae</taxon>
        <taxon>rosids</taxon>
        <taxon>malvids</taxon>
        <taxon>Brassicales</taxon>
        <taxon>Brassicaceae</taxon>
        <taxon>Brassiceae</taxon>
        <taxon>Raphanus</taxon>
    </lineage>
</organism>
<reference evidence="3" key="2">
    <citation type="submission" date="2025-08" db="UniProtKB">
        <authorList>
            <consortium name="RefSeq"/>
        </authorList>
    </citation>
    <scope>IDENTIFICATION</scope>
    <source>
        <tissue evidence="3">Leaf</tissue>
    </source>
</reference>
<keyword evidence="2" id="KW-1185">Reference proteome</keyword>
<dbReference type="OrthoDB" id="1108250at2759"/>
<feature type="region of interest" description="Disordered" evidence="1">
    <location>
        <begin position="155"/>
        <end position="245"/>
    </location>
</feature>
<feature type="compositionally biased region" description="Acidic residues" evidence="1">
    <location>
        <begin position="43"/>
        <end position="52"/>
    </location>
</feature>
<proteinExistence type="predicted"/>
<dbReference type="GeneID" id="108838540"/>
<feature type="compositionally biased region" description="Basic and acidic residues" evidence="1">
    <location>
        <begin position="86"/>
        <end position="142"/>
    </location>
</feature>
<feature type="compositionally biased region" description="Acidic residues" evidence="1">
    <location>
        <begin position="199"/>
        <end position="210"/>
    </location>
</feature>
<reference evidence="2" key="1">
    <citation type="journal article" date="2019" name="Database">
        <title>The radish genome database (RadishGD): an integrated information resource for radish genomics.</title>
        <authorList>
            <person name="Yu H.J."/>
            <person name="Baek S."/>
            <person name="Lee Y.J."/>
            <person name="Cho A."/>
            <person name="Mun J.H."/>
        </authorList>
    </citation>
    <scope>NUCLEOTIDE SEQUENCE [LARGE SCALE GENOMIC DNA]</scope>
    <source>
        <strain evidence="2">cv. WK10039</strain>
    </source>
</reference>
<dbReference type="KEGG" id="rsz:108838540"/>
<evidence type="ECO:0000256" key="1">
    <source>
        <dbReference type="SAM" id="MobiDB-lite"/>
    </source>
</evidence>
<gene>
    <name evidence="3" type="primary">LOC108838540</name>
</gene>
<dbReference type="Proteomes" id="UP000504610">
    <property type="component" value="Chromosome 7"/>
</dbReference>
<feature type="region of interest" description="Disordered" evidence="1">
    <location>
        <begin position="33"/>
        <end position="142"/>
    </location>
</feature>
<dbReference type="RefSeq" id="XP_018466966.1">
    <property type="nucleotide sequence ID" value="XM_018611464.1"/>
</dbReference>